<accession>A0ABT1TP09</accession>
<evidence type="ECO:0000256" key="1">
    <source>
        <dbReference type="SAM" id="Phobius"/>
    </source>
</evidence>
<reference evidence="2 3" key="1">
    <citation type="submission" date="2022-07" db="EMBL/GenBank/DDBJ databases">
        <title>Methylomonas rivi sp. nov., Methylomonas rosea sp. nov., Methylomonas aureus sp. nov. and Methylomonas subterranea sp. nov., four novel methanotrophs isolated from a freshwater creek and the deep terrestrial subsurface.</title>
        <authorList>
            <person name="Abin C."/>
            <person name="Sankaranarayanan K."/>
            <person name="Garner C."/>
            <person name="Sindelar R."/>
            <person name="Kotary K."/>
            <person name="Garner R."/>
            <person name="Barclay S."/>
            <person name="Lawson P."/>
            <person name="Krumholz L."/>
        </authorList>
    </citation>
    <scope>NUCLEOTIDE SEQUENCE [LARGE SCALE GENOMIC DNA]</scope>
    <source>
        <strain evidence="2 3">WSC-7</strain>
    </source>
</reference>
<keyword evidence="1" id="KW-0812">Transmembrane</keyword>
<dbReference type="Proteomes" id="UP001524570">
    <property type="component" value="Unassembled WGS sequence"/>
</dbReference>
<comment type="caution">
    <text evidence="2">The sequence shown here is derived from an EMBL/GenBank/DDBJ whole genome shotgun (WGS) entry which is preliminary data.</text>
</comment>
<protein>
    <recommendedName>
        <fullName evidence="4">PEP-CTERM sorting domain-containing protein</fullName>
    </recommendedName>
</protein>
<evidence type="ECO:0000313" key="2">
    <source>
        <dbReference type="EMBL" id="MCQ8116516.1"/>
    </source>
</evidence>
<feature type="transmembrane region" description="Helical" evidence="1">
    <location>
        <begin position="6"/>
        <end position="27"/>
    </location>
</feature>
<organism evidence="2 3">
    <name type="scientific">Methylomonas rosea</name>
    <dbReference type="NCBI Taxonomy" id="2952227"/>
    <lineage>
        <taxon>Bacteria</taxon>
        <taxon>Pseudomonadati</taxon>
        <taxon>Pseudomonadota</taxon>
        <taxon>Gammaproteobacteria</taxon>
        <taxon>Methylococcales</taxon>
        <taxon>Methylococcaceae</taxon>
        <taxon>Methylomonas</taxon>
    </lineage>
</organism>
<evidence type="ECO:0008006" key="4">
    <source>
        <dbReference type="Google" id="ProtNLM"/>
    </source>
</evidence>
<evidence type="ECO:0000313" key="3">
    <source>
        <dbReference type="Proteomes" id="UP001524570"/>
    </source>
</evidence>
<sequence length="211" mass="21887">MEKYVFSGLNASILPILVSVLLAIVPLKMASASVLGHFDVKSLGGTIGLVDYLWVTVDFGGNQNLAMPTTGGVAIDIILSESDAGRTFIVNSGAEFDQAVGYLSNGINDSITSWVIDGSVGGGVGSFANEAYFFFGDISGANGIDFAGYSIDSISLAVTELSFTQSSDWTDVIFKASVAINGSPVPIPGGTYLFASGLVFVWGCRKGQGAR</sequence>
<name>A0ABT1TP09_9GAMM</name>
<keyword evidence="1" id="KW-1133">Transmembrane helix</keyword>
<keyword evidence="3" id="KW-1185">Reference proteome</keyword>
<gene>
    <name evidence="2" type="ORF">NP589_03700</name>
</gene>
<keyword evidence="1" id="KW-0472">Membrane</keyword>
<dbReference type="EMBL" id="JANIBL010000007">
    <property type="protein sequence ID" value="MCQ8116516.1"/>
    <property type="molecule type" value="Genomic_DNA"/>
</dbReference>
<dbReference type="RefSeq" id="WP_256605762.1">
    <property type="nucleotide sequence ID" value="NZ_JANIBL010000007.1"/>
</dbReference>
<proteinExistence type="predicted"/>